<organism evidence="2 3">
    <name type="scientific">Acrobeloides nanus</name>
    <dbReference type="NCBI Taxonomy" id="290746"/>
    <lineage>
        <taxon>Eukaryota</taxon>
        <taxon>Metazoa</taxon>
        <taxon>Ecdysozoa</taxon>
        <taxon>Nematoda</taxon>
        <taxon>Chromadorea</taxon>
        <taxon>Rhabditida</taxon>
        <taxon>Tylenchina</taxon>
        <taxon>Cephalobomorpha</taxon>
        <taxon>Cephaloboidea</taxon>
        <taxon>Cephalobidae</taxon>
        <taxon>Acrobeloides</taxon>
    </lineage>
</organism>
<name>A0A914CML2_9BILA</name>
<reference evidence="3" key="1">
    <citation type="submission" date="2022-11" db="UniProtKB">
        <authorList>
            <consortium name="WormBaseParasite"/>
        </authorList>
    </citation>
    <scope>IDENTIFICATION</scope>
</reference>
<evidence type="ECO:0000313" key="3">
    <source>
        <dbReference type="WBParaSite" id="ACRNAN_scaffold1248.g23735.t1"/>
    </source>
</evidence>
<proteinExistence type="predicted"/>
<keyword evidence="1" id="KW-1133">Transmembrane helix</keyword>
<dbReference type="WBParaSite" id="ACRNAN_scaffold1248.g23735.t1">
    <property type="protein sequence ID" value="ACRNAN_scaffold1248.g23735.t1"/>
    <property type="gene ID" value="ACRNAN_scaffold1248.g23735"/>
</dbReference>
<evidence type="ECO:0000313" key="2">
    <source>
        <dbReference type="Proteomes" id="UP000887540"/>
    </source>
</evidence>
<feature type="transmembrane region" description="Helical" evidence="1">
    <location>
        <begin position="156"/>
        <end position="178"/>
    </location>
</feature>
<dbReference type="AlphaFoldDB" id="A0A914CML2"/>
<keyword evidence="2" id="KW-1185">Reference proteome</keyword>
<protein>
    <submittedName>
        <fullName evidence="3">Uncharacterized protein</fullName>
    </submittedName>
</protein>
<feature type="transmembrane region" description="Helical" evidence="1">
    <location>
        <begin position="25"/>
        <end position="49"/>
    </location>
</feature>
<keyword evidence="1" id="KW-0472">Membrane</keyword>
<feature type="transmembrane region" description="Helical" evidence="1">
    <location>
        <begin position="55"/>
        <end position="73"/>
    </location>
</feature>
<evidence type="ECO:0000256" key="1">
    <source>
        <dbReference type="SAM" id="Phobius"/>
    </source>
</evidence>
<keyword evidence="1" id="KW-0812">Transmembrane</keyword>
<feature type="transmembrane region" description="Helical" evidence="1">
    <location>
        <begin position="80"/>
        <end position="104"/>
    </location>
</feature>
<dbReference type="Proteomes" id="UP000887540">
    <property type="component" value="Unplaced"/>
</dbReference>
<accession>A0A914CML2</accession>
<sequence length="256" mass="29215">MSIIFLEMPGSGITIVRPNVIGIRYVGYGIVLFNLIYLFVLFIIAPAFVSLVIDFYAFFLLYVLALVAAAFGLKDQKEFLLYPVLITTVPFFVIPFFTWCFYITNGVYCAFNEDNGDEIMTYAQLTNEQMNEFMQTAFLNCSVRVSTSHGWSLIEISIFVSSVYLLVFIEKLVEFLAFRKIMKLFRLAKAQEAAVVANGGKRRISEIFSDMNDSDDDMIVYERTSKAFKTREFPIQHHEKNSPLPTANGSHQRTLA</sequence>